<dbReference type="Proteomes" id="UP000678679">
    <property type="component" value="Chromosome 1"/>
</dbReference>
<keyword evidence="2" id="KW-1185">Reference proteome</keyword>
<reference evidence="1 2" key="1">
    <citation type="submission" date="2021-05" db="EMBL/GenBank/DDBJ databases">
        <title>Comparative genomic studies on the polysaccharide-degrading batcterial strains of the Flammeovirga genus.</title>
        <authorList>
            <person name="Zewei F."/>
            <person name="Zheng Z."/>
            <person name="Yu L."/>
            <person name="Ruyue G."/>
            <person name="Yanhong M."/>
            <person name="Yuanyuan C."/>
            <person name="Jingyan G."/>
            <person name="Wenjun H."/>
        </authorList>
    </citation>
    <scope>NUCLEOTIDE SEQUENCE [LARGE SCALE GENOMIC DNA]</scope>
    <source>
        <strain evidence="1 2">NBRC:100898</strain>
    </source>
</reference>
<gene>
    <name evidence="1" type="ORF">KMW28_11785</name>
</gene>
<dbReference type="InterPro" id="IPR058512">
    <property type="entry name" value="DUF8199"/>
</dbReference>
<evidence type="ECO:0000313" key="2">
    <source>
        <dbReference type="Proteomes" id="UP000678679"/>
    </source>
</evidence>
<organism evidence="1 2">
    <name type="scientific">Flammeovirga yaeyamensis</name>
    <dbReference type="NCBI Taxonomy" id="367791"/>
    <lineage>
        <taxon>Bacteria</taxon>
        <taxon>Pseudomonadati</taxon>
        <taxon>Bacteroidota</taxon>
        <taxon>Cytophagia</taxon>
        <taxon>Cytophagales</taxon>
        <taxon>Flammeovirgaceae</taxon>
        <taxon>Flammeovirga</taxon>
    </lineage>
</organism>
<dbReference type="EMBL" id="CP076132">
    <property type="protein sequence ID" value="QWG00332.1"/>
    <property type="molecule type" value="Genomic_DNA"/>
</dbReference>
<protein>
    <submittedName>
        <fullName evidence="1">Uncharacterized protein</fullName>
    </submittedName>
</protein>
<dbReference type="KEGG" id="fya:KMW28_11785"/>
<sequence length="144" mass="16294">MKKSVQHIIFSTLLLLGTIGVVVNTHYCKGLLKEVSMTETHACCSKMNHEADQKGADKKGCCEQNKEHLKVTDHFDHIIDVVKIPLVTYKEIVRNFWQSAYQFVLPEALKFLVGSTKSIASVEEKTPPIYSNIPLNVSFEVFRV</sequence>
<dbReference type="NCBIfam" id="NF047658">
    <property type="entry name" value="HYC_CC_PP"/>
    <property type="match status" value="1"/>
</dbReference>
<name>A0AAX1MZ27_9BACT</name>
<dbReference type="AlphaFoldDB" id="A0AAX1MZ27"/>
<dbReference type="RefSeq" id="WP_169663250.1">
    <property type="nucleotide sequence ID" value="NZ_CP076132.1"/>
</dbReference>
<proteinExistence type="predicted"/>
<dbReference type="Pfam" id="PF26622">
    <property type="entry name" value="DUF8199"/>
    <property type="match status" value="1"/>
</dbReference>
<dbReference type="InterPro" id="IPR058060">
    <property type="entry name" value="HYC_CC_PP"/>
</dbReference>
<accession>A0AAX1MZ27</accession>
<evidence type="ECO:0000313" key="1">
    <source>
        <dbReference type="EMBL" id="QWG00332.1"/>
    </source>
</evidence>